<organism evidence="12 13">
    <name type="scientific">Hymenobacter arizonensis</name>
    <name type="common">Siccationidurans arizonensis</name>
    <dbReference type="NCBI Taxonomy" id="1227077"/>
    <lineage>
        <taxon>Bacteria</taxon>
        <taxon>Pseudomonadati</taxon>
        <taxon>Bacteroidota</taxon>
        <taxon>Cytophagia</taxon>
        <taxon>Cytophagales</taxon>
        <taxon>Hymenobacteraceae</taxon>
        <taxon>Hymenobacter</taxon>
    </lineage>
</organism>
<dbReference type="EC" id="2.7.13.3" evidence="3"/>
<keyword evidence="8" id="KW-0472">Membrane</keyword>
<dbReference type="SUPFAM" id="SSF55785">
    <property type="entry name" value="PYP-like sensor domain (PAS domain)"/>
    <property type="match status" value="1"/>
</dbReference>
<dbReference type="Pfam" id="PF00989">
    <property type="entry name" value="PAS"/>
    <property type="match status" value="1"/>
</dbReference>
<feature type="domain" description="HAMP" evidence="11">
    <location>
        <begin position="71"/>
        <end position="123"/>
    </location>
</feature>
<comment type="catalytic activity">
    <reaction evidence="1">
        <text>ATP + protein L-histidine = ADP + protein N-phospho-L-histidine.</text>
        <dbReference type="EC" id="2.7.13.3"/>
    </reaction>
</comment>
<evidence type="ECO:0000256" key="2">
    <source>
        <dbReference type="ARBA" id="ARBA00004370"/>
    </source>
</evidence>
<dbReference type="CDD" id="cd06225">
    <property type="entry name" value="HAMP"/>
    <property type="match status" value="1"/>
</dbReference>
<dbReference type="InterPro" id="IPR003594">
    <property type="entry name" value="HATPase_dom"/>
</dbReference>
<keyword evidence="13" id="KW-1185">Reference proteome</keyword>
<dbReference type="SMART" id="SM00304">
    <property type="entry name" value="HAMP"/>
    <property type="match status" value="1"/>
</dbReference>
<dbReference type="FunFam" id="3.30.565.10:FF:000006">
    <property type="entry name" value="Sensor histidine kinase WalK"/>
    <property type="match status" value="1"/>
</dbReference>
<dbReference type="CDD" id="cd00082">
    <property type="entry name" value="HisKA"/>
    <property type="match status" value="1"/>
</dbReference>
<dbReference type="InterPro" id="IPR036097">
    <property type="entry name" value="HisK_dim/P_sf"/>
</dbReference>
<evidence type="ECO:0000256" key="7">
    <source>
        <dbReference type="ARBA" id="ARBA00023012"/>
    </source>
</evidence>
<dbReference type="SUPFAM" id="SSF158472">
    <property type="entry name" value="HAMP domain-like"/>
    <property type="match status" value="1"/>
</dbReference>
<dbReference type="PROSITE" id="PS50112">
    <property type="entry name" value="PAS"/>
    <property type="match status" value="1"/>
</dbReference>
<evidence type="ECO:0000256" key="5">
    <source>
        <dbReference type="ARBA" id="ARBA00022679"/>
    </source>
</evidence>
<dbReference type="InterPro" id="IPR000014">
    <property type="entry name" value="PAS"/>
</dbReference>
<dbReference type="STRING" id="1227077.SAMN04515668_1271"/>
<evidence type="ECO:0000313" key="12">
    <source>
        <dbReference type="EMBL" id="SFQ04888.1"/>
    </source>
</evidence>
<dbReference type="Pfam" id="PF02518">
    <property type="entry name" value="HATPase_c"/>
    <property type="match status" value="1"/>
</dbReference>
<dbReference type="GO" id="GO:0016020">
    <property type="term" value="C:membrane"/>
    <property type="evidence" value="ECO:0007669"/>
    <property type="project" value="UniProtKB-SubCell"/>
</dbReference>
<evidence type="ECO:0000259" key="11">
    <source>
        <dbReference type="PROSITE" id="PS50885"/>
    </source>
</evidence>
<dbReference type="OrthoDB" id="9813151at2"/>
<feature type="domain" description="Histidine kinase" evidence="9">
    <location>
        <begin position="268"/>
        <end position="485"/>
    </location>
</feature>
<accession>A0A1I5VBH2</accession>
<dbReference type="GO" id="GO:0006355">
    <property type="term" value="P:regulation of DNA-templated transcription"/>
    <property type="evidence" value="ECO:0007669"/>
    <property type="project" value="InterPro"/>
</dbReference>
<dbReference type="PRINTS" id="PR00344">
    <property type="entry name" value="BCTRLSENSOR"/>
</dbReference>
<dbReference type="Gene3D" id="3.30.565.10">
    <property type="entry name" value="Histidine kinase-like ATPase, C-terminal domain"/>
    <property type="match status" value="1"/>
</dbReference>
<sequence length="485" mass="52678">MSLKLKIRLSIFLLLLLLLGLGGAAHFTINYLEEGGHTLEPSDFNMARSTVLAFLGAGTAVGITMMVRLPRIVVRPLYRLTADMEQVAGPGPTNRVGVGRHDEVGTIAAAVNHVLSQAQDERHAILAELFTERIRMDSLVRSLDEGLLLLDEQKTIVLANPVACDLLGLSPTDLVGKSAETVAAKHEKFRELLVPLAEANLANDDVPDPVFDFPHKGSSPHFQLSISPIENTRHRPGAPSSPAGHIFCLRNVSDFKKLDELKSSFLATISHELKTPLASIKLSLMLLQNERTDAAGRQRLATGIAEETQRLLNMVGQLIDVARLDAGAGIKLNPKDMELGEVIRYALQTVHPQLHDKQLQLDVQLPDGLPSIHGDVEKTSWVLINLLSNAIRYSPTGAPLVIRVVPWGEVVRVSVEDCGPGIPAEYHKRIFQRFADGPSHTAQGGSSGLGLSISREFISAQGGQLWVESQPEKGSCFLFTLPISA</sequence>
<dbReference type="RefSeq" id="WP_092670069.1">
    <property type="nucleotide sequence ID" value="NZ_FOXS01000001.1"/>
</dbReference>
<dbReference type="SMART" id="SM00387">
    <property type="entry name" value="HATPase_c"/>
    <property type="match status" value="1"/>
</dbReference>
<keyword evidence="6" id="KW-0418">Kinase</keyword>
<dbReference type="AlphaFoldDB" id="A0A1I5VBH2"/>
<dbReference type="NCBIfam" id="TIGR00229">
    <property type="entry name" value="sensory_box"/>
    <property type="match status" value="1"/>
</dbReference>
<dbReference type="CDD" id="cd00130">
    <property type="entry name" value="PAS"/>
    <property type="match status" value="1"/>
</dbReference>
<dbReference type="CDD" id="cd00075">
    <property type="entry name" value="HATPase"/>
    <property type="match status" value="1"/>
</dbReference>
<dbReference type="Gene3D" id="6.10.340.10">
    <property type="match status" value="1"/>
</dbReference>
<dbReference type="Pfam" id="PF00512">
    <property type="entry name" value="HisKA"/>
    <property type="match status" value="1"/>
</dbReference>
<dbReference type="InterPro" id="IPR013767">
    <property type="entry name" value="PAS_fold"/>
</dbReference>
<dbReference type="PROSITE" id="PS50885">
    <property type="entry name" value="HAMP"/>
    <property type="match status" value="1"/>
</dbReference>
<evidence type="ECO:0000256" key="3">
    <source>
        <dbReference type="ARBA" id="ARBA00012438"/>
    </source>
</evidence>
<dbReference type="SMART" id="SM00388">
    <property type="entry name" value="HisKA"/>
    <property type="match status" value="1"/>
</dbReference>
<dbReference type="Gene3D" id="1.10.287.130">
    <property type="match status" value="1"/>
</dbReference>
<dbReference type="PANTHER" id="PTHR43711">
    <property type="entry name" value="TWO-COMPONENT HISTIDINE KINASE"/>
    <property type="match status" value="1"/>
</dbReference>
<dbReference type="InterPro" id="IPR005467">
    <property type="entry name" value="His_kinase_dom"/>
</dbReference>
<comment type="subcellular location">
    <subcellularLocation>
        <location evidence="2">Membrane</location>
    </subcellularLocation>
</comment>
<dbReference type="InterPro" id="IPR003661">
    <property type="entry name" value="HisK_dim/P_dom"/>
</dbReference>
<dbReference type="InterPro" id="IPR050736">
    <property type="entry name" value="Sensor_HK_Regulatory"/>
</dbReference>
<proteinExistence type="predicted"/>
<reference evidence="13" key="1">
    <citation type="submission" date="2016-10" db="EMBL/GenBank/DDBJ databases">
        <authorList>
            <person name="Varghese N."/>
            <person name="Submissions S."/>
        </authorList>
    </citation>
    <scope>NUCLEOTIDE SEQUENCE [LARGE SCALE GENOMIC DNA]</scope>
    <source>
        <strain evidence="13">OR362-8,ATCC BAA-1266,JCM 13504</strain>
    </source>
</reference>
<evidence type="ECO:0000256" key="4">
    <source>
        <dbReference type="ARBA" id="ARBA00022553"/>
    </source>
</evidence>
<evidence type="ECO:0000259" key="10">
    <source>
        <dbReference type="PROSITE" id="PS50112"/>
    </source>
</evidence>
<dbReference type="Gene3D" id="3.30.450.20">
    <property type="entry name" value="PAS domain"/>
    <property type="match status" value="1"/>
</dbReference>
<dbReference type="InterPro" id="IPR036890">
    <property type="entry name" value="HATPase_C_sf"/>
</dbReference>
<gene>
    <name evidence="12" type="ORF">SAMN04515668_1271</name>
</gene>
<evidence type="ECO:0000256" key="8">
    <source>
        <dbReference type="SAM" id="Phobius"/>
    </source>
</evidence>
<protein>
    <recommendedName>
        <fullName evidence="3">histidine kinase</fullName>
        <ecNumber evidence="3">2.7.13.3</ecNumber>
    </recommendedName>
</protein>
<dbReference type="InterPro" id="IPR003660">
    <property type="entry name" value="HAMP_dom"/>
</dbReference>
<feature type="domain" description="PAS" evidence="10">
    <location>
        <begin position="132"/>
        <end position="195"/>
    </location>
</feature>
<evidence type="ECO:0000259" key="9">
    <source>
        <dbReference type="PROSITE" id="PS50109"/>
    </source>
</evidence>
<dbReference type="InterPro" id="IPR004358">
    <property type="entry name" value="Sig_transdc_His_kin-like_C"/>
</dbReference>
<dbReference type="SUPFAM" id="SSF55874">
    <property type="entry name" value="ATPase domain of HSP90 chaperone/DNA topoisomerase II/histidine kinase"/>
    <property type="match status" value="1"/>
</dbReference>
<dbReference type="PROSITE" id="PS50109">
    <property type="entry name" value="HIS_KIN"/>
    <property type="match status" value="1"/>
</dbReference>
<evidence type="ECO:0000256" key="6">
    <source>
        <dbReference type="ARBA" id="ARBA00022777"/>
    </source>
</evidence>
<dbReference type="InterPro" id="IPR035965">
    <property type="entry name" value="PAS-like_dom_sf"/>
</dbReference>
<dbReference type="GO" id="GO:0000155">
    <property type="term" value="F:phosphorelay sensor kinase activity"/>
    <property type="evidence" value="ECO:0007669"/>
    <property type="project" value="InterPro"/>
</dbReference>
<feature type="transmembrane region" description="Helical" evidence="8">
    <location>
        <begin position="48"/>
        <end position="69"/>
    </location>
</feature>
<dbReference type="SUPFAM" id="SSF47384">
    <property type="entry name" value="Homodimeric domain of signal transducing histidine kinase"/>
    <property type="match status" value="1"/>
</dbReference>
<keyword evidence="4" id="KW-0597">Phosphoprotein</keyword>
<dbReference type="EMBL" id="FOXS01000001">
    <property type="protein sequence ID" value="SFQ04888.1"/>
    <property type="molecule type" value="Genomic_DNA"/>
</dbReference>
<name>A0A1I5VBH2_HYMAR</name>
<dbReference type="PANTHER" id="PTHR43711:SF1">
    <property type="entry name" value="HISTIDINE KINASE 1"/>
    <property type="match status" value="1"/>
</dbReference>
<keyword evidence="8" id="KW-0812">Transmembrane</keyword>
<evidence type="ECO:0000313" key="13">
    <source>
        <dbReference type="Proteomes" id="UP000199029"/>
    </source>
</evidence>
<evidence type="ECO:0000256" key="1">
    <source>
        <dbReference type="ARBA" id="ARBA00000085"/>
    </source>
</evidence>
<dbReference type="SMART" id="SM00091">
    <property type="entry name" value="PAS"/>
    <property type="match status" value="1"/>
</dbReference>
<dbReference type="Proteomes" id="UP000199029">
    <property type="component" value="Unassembled WGS sequence"/>
</dbReference>
<keyword evidence="8" id="KW-1133">Transmembrane helix</keyword>
<keyword evidence="7" id="KW-0902">Two-component regulatory system</keyword>
<keyword evidence="5" id="KW-0808">Transferase</keyword>